<dbReference type="Proteomes" id="UP001238467">
    <property type="component" value="Unassembled WGS sequence"/>
</dbReference>
<dbReference type="RefSeq" id="WP_307064179.1">
    <property type="nucleotide sequence ID" value="NZ_JAUSUH010000014.1"/>
</dbReference>
<reference evidence="1 2" key="1">
    <citation type="submission" date="2023-07" db="EMBL/GenBank/DDBJ databases">
        <title>Genomic Encyclopedia of Type Strains, Phase IV (KMG-IV): sequencing the most valuable type-strain genomes for metagenomic binning, comparative biology and taxonomic classification.</title>
        <authorList>
            <person name="Goeker M."/>
        </authorList>
    </citation>
    <scope>NUCLEOTIDE SEQUENCE [LARGE SCALE GENOMIC DNA]</scope>
    <source>
        <strain evidence="1 2">DSM 1277</strain>
    </source>
</reference>
<organism evidence="1 2">
    <name type="scientific">Ancylobacter vacuolatus</name>
    <dbReference type="NCBI Taxonomy" id="223389"/>
    <lineage>
        <taxon>Bacteria</taxon>
        <taxon>Pseudomonadati</taxon>
        <taxon>Pseudomonadota</taxon>
        <taxon>Alphaproteobacteria</taxon>
        <taxon>Hyphomicrobiales</taxon>
        <taxon>Xanthobacteraceae</taxon>
        <taxon>Ancylobacter</taxon>
    </lineage>
</organism>
<protein>
    <submittedName>
        <fullName evidence="1">Uncharacterized protein</fullName>
    </submittedName>
</protein>
<dbReference type="EMBL" id="JAUSUH010000014">
    <property type="protein sequence ID" value="MDQ0350008.1"/>
    <property type="molecule type" value="Genomic_DNA"/>
</dbReference>
<name>A0ABU0DNZ7_9HYPH</name>
<evidence type="ECO:0000313" key="1">
    <source>
        <dbReference type="EMBL" id="MDQ0350008.1"/>
    </source>
</evidence>
<evidence type="ECO:0000313" key="2">
    <source>
        <dbReference type="Proteomes" id="UP001238467"/>
    </source>
</evidence>
<gene>
    <name evidence="1" type="ORF">J2S76_004464</name>
</gene>
<sequence length="231" mass="25786">MSADAPRRHGGSRALHAVFSLVLIALAAGAIFKGVAFARLGALEWQMERESNKTGAKTGTVTGAVIDPRSRARLAEERREALAQWHDVWGLRDKARQLAFSLGQHALEPPSPTGLAELVAVLEVDPVRSASWMDLAQLTWPDLALRPTSLAAWELSRLTGPYEYAEMLRRVNFLARRWIFADADSKRHFVYDVTVMRRFPDPFLPGWQRLLASLPAAQSRLLIDEMKVPPP</sequence>
<accession>A0ABU0DNZ7</accession>
<keyword evidence="2" id="KW-1185">Reference proteome</keyword>
<proteinExistence type="predicted"/>
<comment type="caution">
    <text evidence="1">The sequence shown here is derived from an EMBL/GenBank/DDBJ whole genome shotgun (WGS) entry which is preliminary data.</text>
</comment>